<keyword evidence="1" id="KW-0812">Transmembrane</keyword>
<keyword evidence="3" id="KW-0503">Monooxygenase</keyword>
<keyword evidence="1" id="KW-1133">Transmembrane helix</keyword>
<organism evidence="3">
    <name type="scientific">Polaromonas hydrogenivorans</name>
    <dbReference type="NCBI Taxonomy" id="335476"/>
    <lineage>
        <taxon>Bacteria</taxon>
        <taxon>Pseudomonadati</taxon>
        <taxon>Pseudomonadota</taxon>
        <taxon>Betaproteobacteria</taxon>
        <taxon>Burkholderiales</taxon>
        <taxon>Comamonadaceae</taxon>
        <taxon>Polaromonas</taxon>
    </lineage>
</organism>
<feature type="transmembrane region" description="Helical" evidence="1">
    <location>
        <begin position="305"/>
        <end position="328"/>
    </location>
</feature>
<feature type="domain" description="ABM" evidence="2">
    <location>
        <begin position="120"/>
        <end position="191"/>
    </location>
</feature>
<proteinExistence type="predicted"/>
<evidence type="ECO:0000259" key="2">
    <source>
        <dbReference type="Pfam" id="PF03992"/>
    </source>
</evidence>
<dbReference type="AlphaFoldDB" id="A0AAU7LVF5"/>
<reference evidence="3" key="1">
    <citation type="submission" date="2024-05" db="EMBL/GenBank/DDBJ databases">
        <authorList>
            <person name="Bunk B."/>
            <person name="Swiderski J."/>
            <person name="Sproer C."/>
            <person name="Thiel V."/>
        </authorList>
    </citation>
    <scope>NUCLEOTIDE SEQUENCE</scope>
    <source>
        <strain evidence="3">DSM 17735</strain>
    </source>
</reference>
<dbReference type="Pfam" id="PF03992">
    <property type="entry name" value="ABM"/>
    <property type="match status" value="1"/>
</dbReference>
<sequence>MAIAATPSMNGPSTAPGIVTIVTQTRVRAEQEIAFTAWQEKVSRVAASHAGFIDQKVIPASPPAQVDWVILQRFASMAAAQQWMHSGSRLKLIDSAQPLLVGNDDIHIIPDSGSGVLPSPVSAVISTRVRPGQEEAYREWERRIAAAQARAPGFQGYRIEPPIPGVQESWLAIVRFDSDASLDGWMKSPERLKLLAEGEPLSLEVRARTVRTGFDQWFPAGNTAGAAAPPTWKQNMLVLLQLYPVVFLFGLLVQGPLLMKTLHMPFWLALFFGNVAGVLLLNWLVPWTSHRFSWWLQPAGDDKASINLLGAGLIVALYAASMLVFSLLQ</sequence>
<dbReference type="PANTHER" id="PTHR40057">
    <property type="entry name" value="SLR1162 PROTEIN"/>
    <property type="match status" value="1"/>
</dbReference>
<dbReference type="SUPFAM" id="SSF54909">
    <property type="entry name" value="Dimeric alpha+beta barrel"/>
    <property type="match status" value="2"/>
</dbReference>
<dbReference type="InterPro" id="IPR011008">
    <property type="entry name" value="Dimeric_a/b-barrel"/>
</dbReference>
<dbReference type="InterPro" id="IPR038762">
    <property type="entry name" value="ABM_predict"/>
</dbReference>
<keyword evidence="1" id="KW-0472">Membrane</keyword>
<dbReference type="GO" id="GO:0004497">
    <property type="term" value="F:monooxygenase activity"/>
    <property type="evidence" value="ECO:0007669"/>
    <property type="project" value="UniProtKB-KW"/>
</dbReference>
<feature type="transmembrane region" description="Helical" evidence="1">
    <location>
        <begin position="236"/>
        <end position="253"/>
    </location>
</feature>
<accession>A0AAU7LVF5</accession>
<dbReference type="EMBL" id="CP157675">
    <property type="protein sequence ID" value="XBP71586.1"/>
    <property type="molecule type" value="Genomic_DNA"/>
</dbReference>
<evidence type="ECO:0000313" key="3">
    <source>
        <dbReference type="EMBL" id="XBP71586.1"/>
    </source>
</evidence>
<gene>
    <name evidence="3" type="ORF">ABLV49_07270</name>
</gene>
<dbReference type="RefSeq" id="WP_349280951.1">
    <property type="nucleotide sequence ID" value="NZ_CBCSCU010000042.1"/>
</dbReference>
<name>A0AAU7LVF5_9BURK</name>
<feature type="transmembrane region" description="Helical" evidence="1">
    <location>
        <begin position="265"/>
        <end position="285"/>
    </location>
</feature>
<evidence type="ECO:0000256" key="1">
    <source>
        <dbReference type="SAM" id="Phobius"/>
    </source>
</evidence>
<protein>
    <submittedName>
        <fullName evidence="3">Antibiotic biosynthesis monooxygenase</fullName>
    </submittedName>
</protein>
<keyword evidence="3" id="KW-0560">Oxidoreductase</keyword>
<dbReference type="Gene3D" id="3.30.70.100">
    <property type="match status" value="2"/>
</dbReference>
<dbReference type="InterPro" id="IPR007138">
    <property type="entry name" value="ABM_dom"/>
</dbReference>
<dbReference type="PANTHER" id="PTHR40057:SF1">
    <property type="entry name" value="SLR1162 PROTEIN"/>
    <property type="match status" value="1"/>
</dbReference>